<reference evidence="2 3" key="1">
    <citation type="journal article" date="2020" name="Genomics">
        <title>Complete, high-quality genomes from long-read metagenomic sequencing of two wolf lichen thalli reveals enigmatic genome architecture.</title>
        <authorList>
            <person name="McKenzie S.K."/>
            <person name="Walston R.F."/>
            <person name="Allen J.L."/>
        </authorList>
    </citation>
    <scope>NUCLEOTIDE SEQUENCE [LARGE SCALE GENOMIC DNA]</scope>
    <source>
        <strain evidence="2">WasteWater1</strain>
    </source>
</reference>
<name>A0A8H6C7A7_9LECA</name>
<feature type="compositionally biased region" description="Basic and acidic residues" evidence="1">
    <location>
        <begin position="270"/>
        <end position="300"/>
    </location>
</feature>
<protein>
    <submittedName>
        <fullName evidence="2">Uncharacterized protein</fullName>
    </submittedName>
</protein>
<evidence type="ECO:0000256" key="1">
    <source>
        <dbReference type="SAM" id="MobiDB-lite"/>
    </source>
</evidence>
<evidence type="ECO:0000313" key="3">
    <source>
        <dbReference type="Proteomes" id="UP000593566"/>
    </source>
</evidence>
<sequence>MPPPNDHDASRSEDAKPSQTDEPMFPEDLFADWPEGFHPPTPSTPLPQRSFEEKLEQYPDDDFYRSLRESMAQVRAESQRKVEALGFSSWKEKESHDVEERRKWLKEYVKEHGHSPPPPVITEDQRIAAELQYQRSVKPKPVPCDCEEHLHPCFCPQKLLNYKSQGDDPSDFHFLQSLHPPELNVRIQESDTSNRIPDRWLEHVWGIPSQDRILRLPQWVKRDETVQRMIDIEEVDETIYHGDYDQNKNHPPPLRTVSLTPDFSAEENAEASRDFERHGEPNRHKNREESAAGRNPKQEPPRITTKVDNFHASLPIGPTTDLSESRSHLAAETTTQRSRRGRGRNTSAPGVNKTKRASRAQACGIKKRPASMKEAAGKATLSGRMRTRAQGVLSFLALDSSGRATTISGD</sequence>
<organism evidence="2 3">
    <name type="scientific">Letharia lupina</name>
    <dbReference type="NCBI Taxonomy" id="560253"/>
    <lineage>
        <taxon>Eukaryota</taxon>
        <taxon>Fungi</taxon>
        <taxon>Dikarya</taxon>
        <taxon>Ascomycota</taxon>
        <taxon>Pezizomycotina</taxon>
        <taxon>Lecanoromycetes</taxon>
        <taxon>OSLEUM clade</taxon>
        <taxon>Lecanoromycetidae</taxon>
        <taxon>Lecanorales</taxon>
        <taxon>Lecanorineae</taxon>
        <taxon>Parmeliaceae</taxon>
        <taxon>Letharia</taxon>
    </lineage>
</organism>
<dbReference type="Proteomes" id="UP000593566">
    <property type="component" value="Unassembled WGS sequence"/>
</dbReference>
<dbReference type="RefSeq" id="XP_037147698.1">
    <property type="nucleotide sequence ID" value="XM_037297124.1"/>
</dbReference>
<proteinExistence type="predicted"/>
<feature type="region of interest" description="Disordered" evidence="1">
    <location>
        <begin position="265"/>
        <end position="373"/>
    </location>
</feature>
<feature type="compositionally biased region" description="Basic and acidic residues" evidence="1">
    <location>
        <begin position="1"/>
        <end position="16"/>
    </location>
</feature>
<dbReference type="EMBL" id="JACCJB010000023">
    <property type="protein sequence ID" value="KAF6218263.1"/>
    <property type="molecule type" value="Genomic_DNA"/>
</dbReference>
<accession>A0A8H6C7A7</accession>
<feature type="region of interest" description="Disordered" evidence="1">
    <location>
        <begin position="1"/>
        <end position="53"/>
    </location>
</feature>
<evidence type="ECO:0000313" key="2">
    <source>
        <dbReference type="EMBL" id="KAF6218263.1"/>
    </source>
</evidence>
<dbReference type="GeneID" id="59334626"/>
<keyword evidence="3" id="KW-1185">Reference proteome</keyword>
<gene>
    <name evidence="2" type="ORF">HO133_006225</name>
</gene>
<comment type="caution">
    <text evidence="2">The sequence shown here is derived from an EMBL/GenBank/DDBJ whole genome shotgun (WGS) entry which is preliminary data.</text>
</comment>
<dbReference type="AlphaFoldDB" id="A0A8H6C7A7"/>